<dbReference type="EMBL" id="CAKKNE010000001">
    <property type="protein sequence ID" value="CAH0365113.1"/>
    <property type="molecule type" value="Genomic_DNA"/>
</dbReference>
<keyword evidence="3" id="KW-0067">ATP-binding</keyword>
<dbReference type="Proteomes" id="UP000789595">
    <property type="component" value="Unassembled WGS sequence"/>
</dbReference>
<dbReference type="GO" id="GO:0000226">
    <property type="term" value="P:microtubule cytoskeleton organization"/>
    <property type="evidence" value="ECO:0007669"/>
    <property type="project" value="TreeGrafter"/>
</dbReference>
<dbReference type="PANTHER" id="PTHR12241:SF147">
    <property type="entry name" value="TUBULIN POLYGLUTAMYLASE TTLL7"/>
    <property type="match status" value="1"/>
</dbReference>
<name>A0A8J2S5R9_9STRA</name>
<feature type="region of interest" description="Disordered" evidence="4">
    <location>
        <begin position="616"/>
        <end position="639"/>
    </location>
</feature>
<evidence type="ECO:0000256" key="4">
    <source>
        <dbReference type="SAM" id="MobiDB-lite"/>
    </source>
</evidence>
<evidence type="ECO:0000313" key="6">
    <source>
        <dbReference type="Proteomes" id="UP000789595"/>
    </source>
</evidence>
<keyword evidence="6" id="KW-1185">Reference proteome</keyword>
<evidence type="ECO:0000256" key="3">
    <source>
        <dbReference type="ARBA" id="ARBA00022840"/>
    </source>
</evidence>
<dbReference type="PROSITE" id="PS51221">
    <property type="entry name" value="TTL"/>
    <property type="match status" value="1"/>
</dbReference>
<protein>
    <recommendedName>
        <fullName evidence="7">Tubulin--tyrosine ligase-like protein 9</fullName>
    </recommendedName>
</protein>
<accession>A0A8J2S5R9</accession>
<dbReference type="GO" id="GO:0015631">
    <property type="term" value="F:tubulin binding"/>
    <property type="evidence" value="ECO:0007669"/>
    <property type="project" value="TreeGrafter"/>
</dbReference>
<dbReference type="Pfam" id="PF03133">
    <property type="entry name" value="TTL"/>
    <property type="match status" value="1"/>
</dbReference>
<reference evidence="5" key="1">
    <citation type="submission" date="2021-11" db="EMBL/GenBank/DDBJ databases">
        <authorList>
            <consortium name="Genoscope - CEA"/>
            <person name="William W."/>
        </authorList>
    </citation>
    <scope>NUCLEOTIDE SEQUENCE</scope>
</reference>
<keyword evidence="1" id="KW-0436">Ligase</keyword>
<dbReference type="SUPFAM" id="SSF56059">
    <property type="entry name" value="Glutathione synthetase ATP-binding domain-like"/>
    <property type="match status" value="1"/>
</dbReference>
<dbReference type="InterPro" id="IPR004344">
    <property type="entry name" value="TTL/TTLL_fam"/>
</dbReference>
<evidence type="ECO:0000256" key="1">
    <source>
        <dbReference type="ARBA" id="ARBA00022598"/>
    </source>
</evidence>
<dbReference type="Gene3D" id="3.30.470.20">
    <property type="entry name" value="ATP-grasp fold, B domain"/>
    <property type="match status" value="1"/>
</dbReference>
<comment type="caution">
    <text evidence="5">The sequence shown here is derived from an EMBL/GenBank/DDBJ whole genome shotgun (WGS) entry which is preliminary data.</text>
</comment>
<evidence type="ECO:0000313" key="5">
    <source>
        <dbReference type="EMBL" id="CAH0365113.1"/>
    </source>
</evidence>
<dbReference type="GO" id="GO:0005524">
    <property type="term" value="F:ATP binding"/>
    <property type="evidence" value="ECO:0007669"/>
    <property type="project" value="UniProtKB-KW"/>
</dbReference>
<dbReference type="AlphaFoldDB" id="A0A8J2S5R9"/>
<dbReference type="PANTHER" id="PTHR12241">
    <property type="entry name" value="TUBULIN POLYGLUTAMYLASE"/>
    <property type="match status" value="1"/>
</dbReference>
<keyword evidence="2" id="KW-0547">Nucleotide-binding</keyword>
<dbReference type="GO" id="GO:0070740">
    <property type="term" value="F:tubulin-glutamic acid ligase activity"/>
    <property type="evidence" value="ECO:0007669"/>
    <property type="project" value="TreeGrafter"/>
</dbReference>
<dbReference type="OrthoDB" id="202825at2759"/>
<evidence type="ECO:0000256" key="2">
    <source>
        <dbReference type="ARBA" id="ARBA00022741"/>
    </source>
</evidence>
<proteinExistence type="predicted"/>
<evidence type="ECO:0008006" key="7">
    <source>
        <dbReference type="Google" id="ProtNLM"/>
    </source>
</evidence>
<gene>
    <name evidence="5" type="ORF">PECAL_1P15250</name>
</gene>
<organism evidence="5 6">
    <name type="scientific">Pelagomonas calceolata</name>
    <dbReference type="NCBI Taxonomy" id="35677"/>
    <lineage>
        <taxon>Eukaryota</taxon>
        <taxon>Sar</taxon>
        <taxon>Stramenopiles</taxon>
        <taxon>Ochrophyta</taxon>
        <taxon>Pelagophyceae</taxon>
        <taxon>Pelagomonadales</taxon>
        <taxon>Pelagomonadaceae</taxon>
        <taxon>Pelagomonas</taxon>
    </lineage>
</organism>
<dbReference type="GO" id="GO:0036064">
    <property type="term" value="C:ciliary basal body"/>
    <property type="evidence" value="ECO:0007669"/>
    <property type="project" value="TreeGrafter"/>
</dbReference>
<sequence length="748" mass="86619">MRHRRRRRRGRRDEILFCATDCKRWHSCIIETAQHLGWRIVSGREKDQKKSVTPENSESEICNVYWIDISNIAERMSKLRPWQRINHFPGMSNIARKNRLAQNLEKMRRGFQKEYNFYPRTWVLPLELADFRAQFDSNGRSSQFYIIKPDSGCQGRGIFLTQNFESISPLEQVVAQHYIRKPFLIDGFKFDLRLYVLVTSCKPLRVYLFRDGLVRLCTQKYLKPNPGNVAMRCMHLTNYAINRHSENFQGNETLGACDIGSKRSLRWFMDFLANEKGQRRSDALWSRMGAMVVKVILSILPTLVREYESTFNKGIRSEPKQTYNSTSCENQLDHHPQTIEGSQCFEVLGVDVIIDQALKPWLVEVNHLPSFATDSPLDSDIKARVIEQTMSIVRAKASDRYTYEREERSKAEARLYSNQFATNNLILAQETQASKVACRIEVILERHAPEKLGKINALLRKYTGREVKLLHLIEQKYLEKKTRQLPTNLQEFRQHYVGSEEHTSPNLTGTNKQPFELLNEDKLPVASCSETDSGVELEDRLLVDFERIYPVPLAARMHSDHTPNYRALKKFVFEQDEKRMRRMSCPLRQTRRSTLDSPAALPPLHRDLKDAIEQKVPWGEPPRCNGVEKSPIPRKPLPMPGEKQLLAADRLTRGFSSRQQVSAPCSLVTGDHTDLKATQDYAQRVASTVAHAKKWRRRMDDSRKRQNCQQVALQPRTFVFARTSDTLRDPHLHITNSGTGLKDTATHK</sequence>